<evidence type="ECO:0000313" key="2">
    <source>
        <dbReference type="EMBL" id="CAI4033915.1"/>
    </source>
</evidence>
<accession>A0AA86T800</accession>
<dbReference type="GO" id="GO:0005506">
    <property type="term" value="F:iron ion binding"/>
    <property type="evidence" value="ECO:0007669"/>
    <property type="project" value="InterPro"/>
</dbReference>
<dbReference type="Gene3D" id="1.20.120.10">
    <property type="entry name" value="Cytochrome c/b562"/>
    <property type="match status" value="1"/>
</dbReference>
<dbReference type="AlphaFoldDB" id="A0AA86T800"/>
<dbReference type="Proteomes" id="UP001179121">
    <property type="component" value="Chromosome"/>
</dbReference>
<dbReference type="Pfam" id="PF01322">
    <property type="entry name" value="Cytochrom_C_2"/>
    <property type="match status" value="1"/>
</dbReference>
<keyword evidence="3" id="KW-1185">Reference proteome</keyword>
<dbReference type="KEGG" id="nti:DNFV4_04357"/>
<dbReference type="InterPro" id="IPR010980">
    <property type="entry name" value="Cyt_c/b562"/>
</dbReference>
<proteinExistence type="predicted"/>
<dbReference type="GO" id="GO:0020037">
    <property type="term" value="F:heme binding"/>
    <property type="evidence" value="ECO:0007669"/>
    <property type="project" value="InterPro"/>
</dbReference>
<sequence length="202" mass="21961">MIVDEATGEGTGRIRKTGKERAGNGLAAAHPGLTPGRQSPVVLFALRPGFMIGGCGDGLKDIRQYERGEAAESLPVIPDTRQAIRLSPAAQTEHQGAMVQHLQTMEGIVNALAAGDFWLAQMRAEAHPMFFERRMALVRQRMETYPLAFQELAVAHQAAADELARVIPSRDLVQILPRLSAVLQACSACHLAFRVERDNRGG</sequence>
<evidence type="ECO:0000313" key="3">
    <source>
        <dbReference type="Proteomes" id="UP001179121"/>
    </source>
</evidence>
<dbReference type="InterPro" id="IPR002321">
    <property type="entry name" value="Cyt_c_II"/>
</dbReference>
<dbReference type="SUPFAM" id="SSF47175">
    <property type="entry name" value="Cytochromes"/>
    <property type="match status" value="1"/>
</dbReference>
<dbReference type="EMBL" id="OX365700">
    <property type="protein sequence ID" value="CAI4033915.1"/>
    <property type="molecule type" value="Genomic_DNA"/>
</dbReference>
<feature type="region of interest" description="Disordered" evidence="1">
    <location>
        <begin position="1"/>
        <end position="32"/>
    </location>
</feature>
<dbReference type="GO" id="GO:0009055">
    <property type="term" value="F:electron transfer activity"/>
    <property type="evidence" value="ECO:0007669"/>
    <property type="project" value="InterPro"/>
</dbReference>
<organism evidence="2 3">
    <name type="scientific">Nitrospira tepida</name>
    <dbReference type="NCBI Taxonomy" id="2973512"/>
    <lineage>
        <taxon>Bacteria</taxon>
        <taxon>Pseudomonadati</taxon>
        <taxon>Nitrospirota</taxon>
        <taxon>Nitrospiria</taxon>
        <taxon>Nitrospirales</taxon>
        <taxon>Nitrospiraceae</taxon>
        <taxon>Nitrospira</taxon>
    </lineage>
</organism>
<protein>
    <recommendedName>
        <fullName evidence="4">Cytochrome c</fullName>
    </recommendedName>
</protein>
<name>A0AA86T800_9BACT</name>
<dbReference type="RefSeq" id="WP_289271338.1">
    <property type="nucleotide sequence ID" value="NZ_OX365700.1"/>
</dbReference>
<dbReference type="PROSITE" id="PS51009">
    <property type="entry name" value="CYTCII"/>
    <property type="match status" value="1"/>
</dbReference>
<gene>
    <name evidence="2" type="ORF">DNFV4_04357</name>
</gene>
<evidence type="ECO:0000256" key="1">
    <source>
        <dbReference type="SAM" id="MobiDB-lite"/>
    </source>
</evidence>
<reference evidence="2" key="1">
    <citation type="submission" date="2022-10" db="EMBL/GenBank/DDBJ databases">
        <authorList>
            <person name="Koch H."/>
        </authorList>
    </citation>
    <scope>NUCLEOTIDE SEQUENCE</scope>
    <source>
        <strain evidence="2">DNF</strain>
    </source>
</reference>
<evidence type="ECO:0008006" key="4">
    <source>
        <dbReference type="Google" id="ProtNLM"/>
    </source>
</evidence>
<dbReference type="GO" id="GO:0022900">
    <property type="term" value="P:electron transport chain"/>
    <property type="evidence" value="ECO:0007669"/>
    <property type="project" value="InterPro"/>
</dbReference>